<dbReference type="PANTHER" id="PTHR47893:SF1">
    <property type="entry name" value="REGULATORY PROTEIN PCHR"/>
    <property type="match status" value="1"/>
</dbReference>
<dbReference type="PRINTS" id="PR00032">
    <property type="entry name" value="HTHARAC"/>
</dbReference>
<dbReference type="STRING" id="927664.SAMN05421780_10275"/>
<evidence type="ECO:0000256" key="2">
    <source>
        <dbReference type="ARBA" id="ARBA00023125"/>
    </source>
</evidence>
<dbReference type="Gene3D" id="1.10.10.60">
    <property type="entry name" value="Homeodomain-like"/>
    <property type="match status" value="2"/>
</dbReference>
<evidence type="ECO:0000256" key="3">
    <source>
        <dbReference type="ARBA" id="ARBA00023163"/>
    </source>
</evidence>
<gene>
    <name evidence="5" type="ORF">SAMN05421780_10275</name>
</gene>
<evidence type="ECO:0000313" key="5">
    <source>
        <dbReference type="EMBL" id="SFB95080.1"/>
    </source>
</evidence>
<dbReference type="InterPro" id="IPR053142">
    <property type="entry name" value="PchR_regulatory_protein"/>
</dbReference>
<dbReference type="EMBL" id="FOLE01000002">
    <property type="protein sequence ID" value="SFB95080.1"/>
    <property type="molecule type" value="Genomic_DNA"/>
</dbReference>
<dbReference type="RefSeq" id="WP_091508098.1">
    <property type="nucleotide sequence ID" value="NZ_FOLE01000002.1"/>
</dbReference>
<evidence type="ECO:0000313" key="6">
    <source>
        <dbReference type="Proteomes" id="UP000199514"/>
    </source>
</evidence>
<name>A0A1I1FDD6_9BACT</name>
<keyword evidence="6" id="KW-1185">Reference proteome</keyword>
<reference evidence="5 6" key="1">
    <citation type="submission" date="2016-10" db="EMBL/GenBank/DDBJ databases">
        <authorList>
            <person name="de Groot N.N."/>
        </authorList>
    </citation>
    <scope>NUCLEOTIDE SEQUENCE [LARGE SCALE GENOMIC DNA]</scope>
    <source>
        <strain evidence="5 6">DSM 6793</strain>
    </source>
</reference>
<keyword evidence="2 5" id="KW-0238">DNA-binding</keyword>
<dbReference type="InterPro" id="IPR009057">
    <property type="entry name" value="Homeodomain-like_sf"/>
</dbReference>
<proteinExistence type="predicted"/>
<dbReference type="InterPro" id="IPR020449">
    <property type="entry name" value="Tscrpt_reg_AraC-type_HTH"/>
</dbReference>
<dbReference type="GO" id="GO:0003700">
    <property type="term" value="F:DNA-binding transcription factor activity"/>
    <property type="evidence" value="ECO:0007669"/>
    <property type="project" value="InterPro"/>
</dbReference>
<evidence type="ECO:0000256" key="1">
    <source>
        <dbReference type="ARBA" id="ARBA00023015"/>
    </source>
</evidence>
<dbReference type="SUPFAM" id="SSF46689">
    <property type="entry name" value="Homeodomain-like"/>
    <property type="match status" value="2"/>
</dbReference>
<accession>A0A1I1FDD6</accession>
<organism evidence="5 6">
    <name type="scientific">Flexibacter flexilis DSM 6793</name>
    <dbReference type="NCBI Taxonomy" id="927664"/>
    <lineage>
        <taxon>Bacteria</taxon>
        <taxon>Pseudomonadati</taxon>
        <taxon>Bacteroidota</taxon>
        <taxon>Cytophagia</taxon>
        <taxon>Cytophagales</taxon>
        <taxon>Flexibacteraceae</taxon>
        <taxon>Flexibacter</taxon>
    </lineage>
</organism>
<keyword evidence="3" id="KW-0804">Transcription</keyword>
<dbReference type="AlphaFoldDB" id="A0A1I1FDD6"/>
<dbReference type="InterPro" id="IPR018060">
    <property type="entry name" value="HTH_AraC"/>
</dbReference>
<dbReference type="GO" id="GO:0043565">
    <property type="term" value="F:sequence-specific DNA binding"/>
    <property type="evidence" value="ECO:0007669"/>
    <property type="project" value="InterPro"/>
</dbReference>
<dbReference type="SMART" id="SM00342">
    <property type="entry name" value="HTH_ARAC"/>
    <property type="match status" value="1"/>
</dbReference>
<evidence type="ECO:0000259" key="4">
    <source>
        <dbReference type="PROSITE" id="PS01124"/>
    </source>
</evidence>
<dbReference type="OrthoDB" id="799767at2"/>
<sequence>MKQTITRPFGNGQSESTIWQHPDGLLIGYGLSRTDRHESVSARSSMQDWVQLHFGTRGDYRFTHKQLGKTYDLIGGHHNLMYSPEFELEVYNKTLEIETFGVNFTKEAFLRYAQHGTDALKIFCEKVAAGQSVILTEHWGAIDTPIQQTLQEILHEGFTGQIEEHFLLSKALDLLVMSVEACAQAEYRATQDEAFLRSKTDKEKIIAARDFINQRLHEPPNLSEVSKQVGLNEYKLKRGFKETFGNTLFGYLTQQRLQWAYHQIIDSQYFAADIAERLGYATPQHFNNAFKKKFGLTPMNLKKSRKRNP</sequence>
<dbReference type="Pfam" id="PF12833">
    <property type="entry name" value="HTH_18"/>
    <property type="match status" value="1"/>
</dbReference>
<protein>
    <submittedName>
        <fullName evidence="5">AraC-type DNA-binding protein</fullName>
    </submittedName>
</protein>
<dbReference type="PROSITE" id="PS01124">
    <property type="entry name" value="HTH_ARAC_FAMILY_2"/>
    <property type="match status" value="1"/>
</dbReference>
<dbReference type="PANTHER" id="PTHR47893">
    <property type="entry name" value="REGULATORY PROTEIN PCHR"/>
    <property type="match status" value="1"/>
</dbReference>
<keyword evidence="1" id="KW-0805">Transcription regulation</keyword>
<dbReference type="Proteomes" id="UP000199514">
    <property type="component" value="Unassembled WGS sequence"/>
</dbReference>
<feature type="domain" description="HTH araC/xylS-type" evidence="4">
    <location>
        <begin position="206"/>
        <end position="304"/>
    </location>
</feature>